<evidence type="ECO:0000313" key="1">
    <source>
        <dbReference type="EMBL" id="RKR92196.1"/>
    </source>
</evidence>
<gene>
    <name evidence="1" type="ORF">BDK92_6630</name>
</gene>
<sequence>MKLPKYRPAPGVRALTERLLSLTTAGVPAVCPVHVGLGEPVVSSTTLGHITYNIALALVNGTAHALPPFNTFPRPERRILDAASWDRVDATGADFAQMPVDLASELWHQVDQACRDHGSLTIAERCVLSDLLLRLGYPLRAGEILGLLDADIVGHPIRPETARSDLAVLLRLYPDAHPLMEDWALRAAASTAVPPQTRVRLANYVVVANGKRGADVPAVHLAAELGREAMAEVTGNGMDRYLTEHTLYRAIAYEPYLRGDMTHTMELLDRAAAALAQAEPDTGPLEILSWKDHAFPMFETLSRTLIGQGEVSWALGSTADLIAISPYDHRVWELRAHALVASDDLHEAVGAWEQILPQGGLPVASAAFYLGWAHHQLGDAGKAQEYYTLSRAVDPTPVELAEHMTYLTRGN</sequence>
<dbReference type="InterPro" id="IPR011990">
    <property type="entry name" value="TPR-like_helical_dom_sf"/>
</dbReference>
<reference evidence="1 2" key="1">
    <citation type="submission" date="2018-10" db="EMBL/GenBank/DDBJ databases">
        <title>Sequencing the genomes of 1000 actinobacteria strains.</title>
        <authorList>
            <person name="Klenk H.-P."/>
        </authorList>
    </citation>
    <scope>NUCLEOTIDE SEQUENCE [LARGE SCALE GENOMIC DNA]</scope>
    <source>
        <strain evidence="1 2">DSM 45175</strain>
    </source>
</reference>
<accession>A0A495JT79</accession>
<organism evidence="1 2">
    <name type="scientific">Micromonospora pisi</name>
    <dbReference type="NCBI Taxonomy" id="589240"/>
    <lineage>
        <taxon>Bacteria</taxon>
        <taxon>Bacillati</taxon>
        <taxon>Actinomycetota</taxon>
        <taxon>Actinomycetes</taxon>
        <taxon>Micromonosporales</taxon>
        <taxon>Micromonosporaceae</taxon>
        <taxon>Micromonospora</taxon>
    </lineage>
</organism>
<name>A0A495JT79_9ACTN</name>
<keyword evidence="2" id="KW-1185">Reference proteome</keyword>
<proteinExistence type="predicted"/>
<evidence type="ECO:0000313" key="2">
    <source>
        <dbReference type="Proteomes" id="UP000277671"/>
    </source>
</evidence>
<evidence type="ECO:0008006" key="3">
    <source>
        <dbReference type="Google" id="ProtNLM"/>
    </source>
</evidence>
<dbReference type="RefSeq" id="WP_121160229.1">
    <property type="nucleotide sequence ID" value="NZ_RBKT01000001.1"/>
</dbReference>
<dbReference type="Proteomes" id="UP000277671">
    <property type="component" value="Unassembled WGS sequence"/>
</dbReference>
<dbReference type="Gene3D" id="1.25.40.10">
    <property type="entry name" value="Tetratricopeptide repeat domain"/>
    <property type="match status" value="1"/>
</dbReference>
<dbReference type="SUPFAM" id="SSF48452">
    <property type="entry name" value="TPR-like"/>
    <property type="match status" value="1"/>
</dbReference>
<comment type="caution">
    <text evidence="1">The sequence shown here is derived from an EMBL/GenBank/DDBJ whole genome shotgun (WGS) entry which is preliminary data.</text>
</comment>
<protein>
    <recommendedName>
        <fullName evidence="3">Tetratricopeptide repeat protein</fullName>
    </recommendedName>
</protein>
<dbReference type="EMBL" id="RBKT01000001">
    <property type="protein sequence ID" value="RKR92196.1"/>
    <property type="molecule type" value="Genomic_DNA"/>
</dbReference>
<dbReference type="OrthoDB" id="3701139at2"/>
<dbReference type="AlphaFoldDB" id="A0A495JT79"/>